<keyword evidence="7" id="KW-0433">Leucine-rich repeat</keyword>
<keyword evidence="8" id="KW-0677">Repeat</keyword>
<evidence type="ECO:0000256" key="13">
    <source>
        <dbReference type="ARBA" id="ARBA00023136"/>
    </source>
</evidence>
<dbReference type="Pfam" id="PF05729">
    <property type="entry name" value="NACHT"/>
    <property type="match status" value="1"/>
</dbReference>
<feature type="domain" description="NACHT" evidence="18">
    <location>
        <begin position="263"/>
        <end position="399"/>
    </location>
</feature>
<dbReference type="GO" id="GO:0045087">
    <property type="term" value="P:innate immune response"/>
    <property type="evidence" value="ECO:0007669"/>
    <property type="project" value="UniProtKB-KW"/>
</dbReference>
<evidence type="ECO:0000256" key="11">
    <source>
        <dbReference type="ARBA" id="ARBA00022843"/>
    </source>
</evidence>
<dbReference type="PROSITE" id="PS50209">
    <property type="entry name" value="CARD"/>
    <property type="match status" value="2"/>
</dbReference>
<evidence type="ECO:0000256" key="14">
    <source>
        <dbReference type="ARBA" id="ARBA00023139"/>
    </source>
</evidence>
<evidence type="ECO:0000256" key="4">
    <source>
        <dbReference type="ARBA" id="ARBA00022475"/>
    </source>
</evidence>
<keyword evidence="5" id="KW-0963">Cytoplasm</keyword>
<dbReference type="InParanoid" id="A0A6P8QJ93"/>
<dbReference type="GO" id="GO:0016323">
    <property type="term" value="C:basolateral plasma membrane"/>
    <property type="evidence" value="ECO:0007669"/>
    <property type="project" value="UniProtKB-SubCell"/>
</dbReference>
<dbReference type="RefSeq" id="XP_033798777.1">
    <property type="nucleotide sequence ID" value="XM_033942886.1"/>
</dbReference>
<sequence>MCAQEILRRQRSHLVSKLASGSMDNFETVLDYLVAWDVLTREDYESVTIPGQALCKLVRNLLDIIWNKGEKSCEFLIAALQEVERKSQRTEFTSQSYEALSSPLENLQKYRPLIVRKLHNHVQSLLIFLLNQGFITKYECDEIQLSIYTPSQQARRLLDLIKAKGNEATQCLFQHMWHLENRSFPLHCDAPSLKYQRKLKTTISAQSCLLSTYDGAGNLCLEDVYTENILEVVTNSSVTEYTRSLSEIADIFSANGIINKEADTVLILGEAGSGKSTLLQHMHQLWATGKSFNHFSFIFPFSCRRLHSIGKQVSLKTLLFEHCCWPDSHQEEIFLLILEHPDKTLLTFDGFDEFRFKFNDEERHCSPVDPTSIQNILFNLIQGNLLKNSTKVLTSRPSAITAALWKYIQKEVTVKGFSQEGIKMYMKKHHNDLRLAQQMIDLVKTNSSLHGLCHIPVFCWIVSKCHKELILRRSSPQSITDMYLLILQHFLCHSIPEKQREENVLQKRYSTIKHLAKLAFNGLGSCCYVFSFQQLREAEVSEEDISTGFLILSKSLSPYESASAQQYEFLHITFQCFFVALHIAMNDQFSPAMLCHLFSYTSKNTQRQAGNVCYQTCFQSPGKEETLLQKAELLNLQMTATFLAGLLSQKHYALLLESWPAGKLPKKQQYARKYLVQGIQKYFKSIPSAVPGEKKSMHAMPEFIWLVKCIYEMQDANLAKSAVSKFDVEHLKLTYCGIGPAECTALAFVLRYLKNPVGLQLDHNSVGDIGIQQLLPCLNICQALYLRDNNISDSGICTLIDQAVHWQNFQKIALFNNHLTDGSAYYFANLLKHKQNFIALRLGNNYITADGAEAIATGLKVNKSIQFLGLWGNRIGDNGAQAIAEALHGNRSLIWLSLVGNDIGSIGAQALALMLERNTVLEELCLEENRIVDEDAFSFARALFKNSSLKVLK</sequence>
<accession>A0A6P8QJ93</accession>
<name>A0A6P8QJ93_GEOSA</name>
<evidence type="ECO:0000313" key="19">
    <source>
        <dbReference type="Proteomes" id="UP000515159"/>
    </source>
</evidence>
<keyword evidence="15" id="KW-0449">Lipoprotein</keyword>
<keyword evidence="12" id="KW-0391">Immunity</keyword>
<evidence type="ECO:0000259" key="17">
    <source>
        <dbReference type="PROSITE" id="PS50209"/>
    </source>
</evidence>
<dbReference type="GeneID" id="117359673"/>
<evidence type="ECO:0000256" key="7">
    <source>
        <dbReference type="ARBA" id="ARBA00022614"/>
    </source>
</evidence>
<organism evidence="19 20">
    <name type="scientific">Geotrypetes seraphini</name>
    <name type="common">Gaboon caecilian</name>
    <name type="synonym">Caecilia seraphini</name>
    <dbReference type="NCBI Taxonomy" id="260995"/>
    <lineage>
        <taxon>Eukaryota</taxon>
        <taxon>Metazoa</taxon>
        <taxon>Chordata</taxon>
        <taxon>Craniata</taxon>
        <taxon>Vertebrata</taxon>
        <taxon>Euteleostomi</taxon>
        <taxon>Amphibia</taxon>
        <taxon>Gymnophiona</taxon>
        <taxon>Geotrypetes</taxon>
    </lineage>
</organism>
<keyword evidence="11" id="KW-0832">Ubl conjugation</keyword>
<evidence type="ECO:0000313" key="20">
    <source>
        <dbReference type="RefSeq" id="XP_033798777.1"/>
    </source>
</evidence>
<dbReference type="FunFam" id="3.40.50.300:FF:000940">
    <property type="entry name" value="Nucleotide-binding oligomerization domain-containing protein 2"/>
    <property type="match status" value="1"/>
</dbReference>
<evidence type="ECO:0000256" key="2">
    <source>
        <dbReference type="ARBA" id="ARBA00004193"/>
    </source>
</evidence>
<dbReference type="InterPro" id="IPR041075">
    <property type="entry name" value="NOD1/2_WH"/>
</dbReference>
<dbReference type="InterPro" id="IPR001611">
    <property type="entry name" value="Leu-rich_rpt"/>
</dbReference>
<dbReference type="GO" id="GO:0042981">
    <property type="term" value="P:regulation of apoptotic process"/>
    <property type="evidence" value="ECO:0007669"/>
    <property type="project" value="InterPro"/>
</dbReference>
<evidence type="ECO:0000256" key="16">
    <source>
        <dbReference type="ARBA" id="ARBA00038296"/>
    </source>
</evidence>
<keyword evidence="9" id="KW-0547">Nucleotide-binding</keyword>
<keyword evidence="10" id="KW-0067">ATP-binding</keyword>
<evidence type="ECO:0000259" key="18">
    <source>
        <dbReference type="PROSITE" id="PS50837"/>
    </source>
</evidence>
<dbReference type="PANTHER" id="PTHR24106">
    <property type="entry name" value="NACHT, LRR AND CARD DOMAINS-CONTAINING"/>
    <property type="match status" value="1"/>
</dbReference>
<dbReference type="SUPFAM" id="SSF52047">
    <property type="entry name" value="RNI-like"/>
    <property type="match status" value="1"/>
</dbReference>
<evidence type="ECO:0000256" key="1">
    <source>
        <dbReference type="ARBA" id="ARBA00004187"/>
    </source>
</evidence>
<dbReference type="Pfam" id="PF13516">
    <property type="entry name" value="LRR_6"/>
    <property type="match status" value="2"/>
</dbReference>
<feature type="domain" description="CARD" evidence="17">
    <location>
        <begin position="1"/>
        <end position="82"/>
    </location>
</feature>
<dbReference type="Proteomes" id="UP000515159">
    <property type="component" value="Chromosome 4"/>
</dbReference>
<evidence type="ECO:0000256" key="8">
    <source>
        <dbReference type="ARBA" id="ARBA00022737"/>
    </source>
</evidence>
<dbReference type="OrthoDB" id="120976at2759"/>
<keyword evidence="4" id="KW-1003">Cell membrane</keyword>
<dbReference type="SUPFAM" id="SSF52540">
    <property type="entry name" value="P-loop containing nucleoside triphosphate hydrolases"/>
    <property type="match status" value="1"/>
</dbReference>
<dbReference type="InterPro" id="IPR032675">
    <property type="entry name" value="LRR_dom_sf"/>
</dbReference>
<dbReference type="InterPro" id="IPR011029">
    <property type="entry name" value="DEATH-like_dom_sf"/>
</dbReference>
<dbReference type="SUPFAM" id="SSF47986">
    <property type="entry name" value="DEATH domain"/>
    <property type="match status" value="2"/>
</dbReference>
<keyword evidence="6" id="KW-0399">Innate immunity</keyword>
<comment type="subcellular location">
    <subcellularLocation>
        <location evidence="1">Basolateral cell membrane</location>
    </subcellularLocation>
    <subcellularLocation>
        <location evidence="2">Cell membrane</location>
        <topology evidence="2">Lipid-anchor</topology>
    </subcellularLocation>
    <subcellularLocation>
        <location evidence="3">Cytoplasm</location>
    </subcellularLocation>
</comment>
<dbReference type="AlphaFoldDB" id="A0A6P8QJ93"/>
<reference evidence="20" key="1">
    <citation type="submission" date="2025-08" db="UniProtKB">
        <authorList>
            <consortium name="RefSeq"/>
        </authorList>
    </citation>
    <scope>IDENTIFICATION</scope>
</reference>
<dbReference type="Pfam" id="PF17776">
    <property type="entry name" value="NLRC4_HD2"/>
    <property type="match status" value="1"/>
</dbReference>
<dbReference type="Gene3D" id="1.10.533.10">
    <property type="entry name" value="Death Domain, Fas"/>
    <property type="match status" value="2"/>
</dbReference>
<dbReference type="InterPro" id="IPR027417">
    <property type="entry name" value="P-loop_NTPase"/>
</dbReference>
<evidence type="ECO:0000256" key="6">
    <source>
        <dbReference type="ARBA" id="ARBA00022588"/>
    </source>
</evidence>
<feature type="domain" description="CARD" evidence="17">
    <location>
        <begin position="99"/>
        <end position="176"/>
    </location>
</feature>
<evidence type="ECO:0000256" key="5">
    <source>
        <dbReference type="ARBA" id="ARBA00022490"/>
    </source>
</evidence>
<dbReference type="InterPro" id="IPR051261">
    <property type="entry name" value="NLR"/>
</dbReference>
<dbReference type="SMART" id="SM00368">
    <property type="entry name" value="LRR_RI"/>
    <property type="match status" value="7"/>
</dbReference>
<proteinExistence type="inferred from homology"/>
<dbReference type="Pfam" id="PF00619">
    <property type="entry name" value="CARD"/>
    <property type="match status" value="2"/>
</dbReference>
<dbReference type="CTD" id="64127"/>
<evidence type="ECO:0000256" key="3">
    <source>
        <dbReference type="ARBA" id="ARBA00004496"/>
    </source>
</evidence>
<evidence type="ECO:0000256" key="9">
    <source>
        <dbReference type="ARBA" id="ARBA00022741"/>
    </source>
</evidence>
<dbReference type="Pfam" id="PF17779">
    <property type="entry name" value="WHD_NOD2"/>
    <property type="match status" value="1"/>
</dbReference>
<evidence type="ECO:0000256" key="10">
    <source>
        <dbReference type="ARBA" id="ARBA00022840"/>
    </source>
</evidence>
<dbReference type="GO" id="GO:0005737">
    <property type="term" value="C:cytoplasm"/>
    <property type="evidence" value="ECO:0007669"/>
    <property type="project" value="UniProtKB-SubCell"/>
</dbReference>
<dbReference type="FunCoup" id="A0A6P8QJ93">
    <property type="interactions" value="355"/>
</dbReference>
<protein>
    <submittedName>
        <fullName evidence="20">Nucleotide-binding oligomerization domain-containing protein 2 isoform X1</fullName>
    </submittedName>
</protein>
<dbReference type="InterPro" id="IPR007111">
    <property type="entry name" value="NACHT_NTPase"/>
</dbReference>
<keyword evidence="14" id="KW-0564">Palmitate</keyword>
<dbReference type="GO" id="GO:0005524">
    <property type="term" value="F:ATP binding"/>
    <property type="evidence" value="ECO:0007669"/>
    <property type="project" value="UniProtKB-KW"/>
</dbReference>
<dbReference type="InterPro" id="IPR001315">
    <property type="entry name" value="CARD"/>
</dbReference>
<gene>
    <name evidence="20" type="primary">NOD2</name>
</gene>
<evidence type="ECO:0000256" key="15">
    <source>
        <dbReference type="ARBA" id="ARBA00023288"/>
    </source>
</evidence>
<dbReference type="Gene3D" id="3.80.10.10">
    <property type="entry name" value="Ribonuclease Inhibitor"/>
    <property type="match status" value="1"/>
</dbReference>
<comment type="similarity">
    <text evidence="16">Belongs to the NOD1-NOD2 family.</text>
</comment>
<dbReference type="KEGG" id="gsh:117359673"/>
<dbReference type="Gene3D" id="3.40.50.300">
    <property type="entry name" value="P-loop containing nucleotide triphosphate hydrolases"/>
    <property type="match status" value="1"/>
</dbReference>
<dbReference type="InterPro" id="IPR041267">
    <property type="entry name" value="NLRP_HD2"/>
</dbReference>
<evidence type="ECO:0000256" key="12">
    <source>
        <dbReference type="ARBA" id="ARBA00022859"/>
    </source>
</evidence>
<keyword evidence="19" id="KW-1185">Reference proteome</keyword>
<keyword evidence="13" id="KW-0472">Membrane</keyword>
<dbReference type="PROSITE" id="PS50837">
    <property type="entry name" value="NACHT"/>
    <property type="match status" value="1"/>
</dbReference>